<evidence type="ECO:0000256" key="1">
    <source>
        <dbReference type="SAM" id="MobiDB-lite"/>
    </source>
</evidence>
<protein>
    <submittedName>
        <fullName evidence="2">Proline-rich spliceosome-associated (PSP) family protein</fullName>
    </submittedName>
</protein>
<dbReference type="EMBL" id="BJWL01000015">
    <property type="protein sequence ID" value="GFZ03091.1"/>
    <property type="molecule type" value="Genomic_DNA"/>
</dbReference>
<dbReference type="PANTHER" id="PTHR12785:SF6">
    <property type="entry name" value="SPLICING FACTOR 3B SUBUNIT 2"/>
    <property type="match status" value="1"/>
</dbReference>
<organism evidence="2 3">
    <name type="scientific">Actinidia rufa</name>
    <dbReference type="NCBI Taxonomy" id="165716"/>
    <lineage>
        <taxon>Eukaryota</taxon>
        <taxon>Viridiplantae</taxon>
        <taxon>Streptophyta</taxon>
        <taxon>Embryophyta</taxon>
        <taxon>Tracheophyta</taxon>
        <taxon>Spermatophyta</taxon>
        <taxon>Magnoliopsida</taxon>
        <taxon>eudicotyledons</taxon>
        <taxon>Gunneridae</taxon>
        <taxon>Pentapetalae</taxon>
        <taxon>asterids</taxon>
        <taxon>Ericales</taxon>
        <taxon>Actinidiaceae</taxon>
        <taxon>Actinidia</taxon>
    </lineage>
</organism>
<feature type="region of interest" description="Disordered" evidence="1">
    <location>
        <begin position="118"/>
        <end position="169"/>
    </location>
</feature>
<gene>
    <name evidence="2" type="ORF">Acr_15g0016990</name>
</gene>
<proteinExistence type="predicted"/>
<feature type="compositionally biased region" description="Basic residues" evidence="1">
    <location>
        <begin position="43"/>
        <end position="53"/>
    </location>
</feature>
<dbReference type="InterPro" id="IPR052584">
    <property type="entry name" value="U2_snRNP_Complex_Component"/>
</dbReference>
<comment type="caution">
    <text evidence="2">The sequence shown here is derived from an EMBL/GenBank/DDBJ whole genome shotgun (WGS) entry which is preliminary data.</text>
</comment>
<evidence type="ECO:0000313" key="2">
    <source>
        <dbReference type="EMBL" id="GFZ03091.1"/>
    </source>
</evidence>
<accession>A0A7J0FWL3</accession>
<dbReference type="Proteomes" id="UP000585474">
    <property type="component" value="Unassembled WGS sequence"/>
</dbReference>
<feature type="region of interest" description="Disordered" evidence="1">
    <location>
        <begin position="1"/>
        <end position="92"/>
    </location>
</feature>
<name>A0A7J0FWL3_9ERIC</name>
<evidence type="ECO:0000313" key="3">
    <source>
        <dbReference type="Proteomes" id="UP000585474"/>
    </source>
</evidence>
<dbReference type="OrthoDB" id="1746936at2759"/>
<feature type="compositionally biased region" description="Low complexity" evidence="1">
    <location>
        <begin position="54"/>
        <end position="63"/>
    </location>
</feature>
<dbReference type="PANTHER" id="PTHR12785">
    <property type="entry name" value="SPLICING FACTOR 3B"/>
    <property type="match status" value="1"/>
</dbReference>
<sequence>MTVEVANGVAEAALLPKGDGKHQNQNPSNAAAAAKKSRESERRRRRRKQKKNNKASQKAANGGDDSDAEDDSGVDNGKENADPQKAVEQVEVEYVPEKAELYGDFDEEFRKVFEKFSFKEPAGSEENDKKDETAANAALKKKDDSDSEEEEQDSQQKEKGVSNKKKKLQRRMKIAELKQISSRPDVVEVRMVDAWFNYLGAISG</sequence>
<feature type="compositionally biased region" description="Acidic residues" evidence="1">
    <location>
        <begin position="64"/>
        <end position="73"/>
    </location>
</feature>
<reference evidence="2 3" key="1">
    <citation type="submission" date="2019-07" db="EMBL/GenBank/DDBJ databases">
        <title>De Novo Assembly of kiwifruit Actinidia rufa.</title>
        <authorList>
            <person name="Sugita-Konishi S."/>
            <person name="Sato K."/>
            <person name="Mori E."/>
            <person name="Abe Y."/>
            <person name="Kisaki G."/>
            <person name="Hamano K."/>
            <person name="Suezawa K."/>
            <person name="Otani M."/>
            <person name="Fukuda T."/>
            <person name="Manabe T."/>
            <person name="Gomi K."/>
            <person name="Tabuchi M."/>
            <person name="Akimitsu K."/>
            <person name="Kataoka I."/>
        </authorList>
    </citation>
    <scope>NUCLEOTIDE SEQUENCE [LARGE SCALE GENOMIC DNA]</scope>
    <source>
        <strain evidence="3">cv. Fuchu</strain>
    </source>
</reference>
<dbReference type="AlphaFoldDB" id="A0A7J0FWL3"/>
<keyword evidence="3" id="KW-1185">Reference proteome</keyword>